<dbReference type="InterPro" id="IPR038770">
    <property type="entry name" value="Na+/solute_symporter_sf"/>
</dbReference>
<comment type="similarity">
    <text evidence="2">Belongs to the monovalent cation:proton antiporter 2 (CPA2) transporter (TC 2.A.37) family.</text>
</comment>
<dbReference type="EnsemblProtists" id="EKX39653">
    <property type="protein sequence ID" value="EKX39653"/>
    <property type="gene ID" value="GUITHDRAFT_114151"/>
</dbReference>
<feature type="transmembrane region" description="Helical" evidence="7">
    <location>
        <begin position="140"/>
        <end position="163"/>
    </location>
</feature>
<feature type="transmembrane region" description="Helical" evidence="7">
    <location>
        <begin position="255"/>
        <end position="277"/>
    </location>
</feature>
<keyword evidence="11" id="KW-1185">Reference proteome</keyword>
<dbReference type="PANTHER" id="PTHR42751">
    <property type="entry name" value="SODIUM/HYDROGEN EXCHANGER FAMILY/TRKA DOMAIN PROTEIN"/>
    <property type="match status" value="1"/>
</dbReference>
<dbReference type="KEGG" id="gtt:GUITHDRAFT_114151"/>
<name>L1ITT6_GUITC</name>
<keyword evidence="3" id="KW-0813">Transport</keyword>
<dbReference type="Gene3D" id="1.20.1530.20">
    <property type="match status" value="2"/>
</dbReference>
<proteinExistence type="inferred from homology"/>
<dbReference type="PaxDb" id="55529-EKX39653"/>
<evidence type="ECO:0000256" key="4">
    <source>
        <dbReference type="ARBA" id="ARBA00022692"/>
    </source>
</evidence>
<comment type="subcellular location">
    <subcellularLocation>
        <location evidence="1">Membrane</location>
        <topology evidence="1">Multi-pass membrane protein</topology>
    </subcellularLocation>
</comment>
<feature type="transmembrane region" description="Helical" evidence="7">
    <location>
        <begin position="217"/>
        <end position="235"/>
    </location>
</feature>
<dbReference type="GO" id="GO:0015297">
    <property type="term" value="F:antiporter activity"/>
    <property type="evidence" value="ECO:0007669"/>
    <property type="project" value="InterPro"/>
</dbReference>
<dbReference type="Pfam" id="PF00999">
    <property type="entry name" value="Na_H_Exchanger"/>
    <property type="match status" value="1"/>
</dbReference>
<dbReference type="HOGENOM" id="CLU_738626_0_0_1"/>
<evidence type="ECO:0000256" key="6">
    <source>
        <dbReference type="ARBA" id="ARBA00023136"/>
    </source>
</evidence>
<dbReference type="GO" id="GO:0016020">
    <property type="term" value="C:membrane"/>
    <property type="evidence" value="ECO:0007669"/>
    <property type="project" value="UniProtKB-SubCell"/>
</dbReference>
<dbReference type="OrthoDB" id="10637696at2759"/>
<evidence type="ECO:0000313" key="10">
    <source>
        <dbReference type="EnsemblProtists" id="EKX39653"/>
    </source>
</evidence>
<protein>
    <recommendedName>
        <fullName evidence="8">Cation/H+ exchanger transmembrane domain-containing protein</fullName>
    </recommendedName>
</protein>
<reference evidence="10" key="3">
    <citation type="submission" date="2015-06" db="UniProtKB">
        <authorList>
            <consortium name="EnsemblProtists"/>
        </authorList>
    </citation>
    <scope>IDENTIFICATION</scope>
</reference>
<reference evidence="9 11" key="1">
    <citation type="journal article" date="2012" name="Nature">
        <title>Algal genomes reveal evolutionary mosaicism and the fate of nucleomorphs.</title>
        <authorList>
            <consortium name="DOE Joint Genome Institute"/>
            <person name="Curtis B.A."/>
            <person name="Tanifuji G."/>
            <person name="Burki F."/>
            <person name="Gruber A."/>
            <person name="Irimia M."/>
            <person name="Maruyama S."/>
            <person name="Arias M.C."/>
            <person name="Ball S.G."/>
            <person name="Gile G.H."/>
            <person name="Hirakawa Y."/>
            <person name="Hopkins J.F."/>
            <person name="Kuo A."/>
            <person name="Rensing S.A."/>
            <person name="Schmutz J."/>
            <person name="Symeonidi A."/>
            <person name="Elias M."/>
            <person name="Eveleigh R.J."/>
            <person name="Herman E.K."/>
            <person name="Klute M.J."/>
            <person name="Nakayama T."/>
            <person name="Obornik M."/>
            <person name="Reyes-Prieto A."/>
            <person name="Armbrust E.V."/>
            <person name="Aves S.J."/>
            <person name="Beiko R.G."/>
            <person name="Coutinho P."/>
            <person name="Dacks J.B."/>
            <person name="Durnford D.G."/>
            <person name="Fast N.M."/>
            <person name="Green B.R."/>
            <person name="Grisdale C.J."/>
            <person name="Hempel F."/>
            <person name="Henrissat B."/>
            <person name="Hoppner M.P."/>
            <person name="Ishida K."/>
            <person name="Kim E."/>
            <person name="Koreny L."/>
            <person name="Kroth P.G."/>
            <person name="Liu Y."/>
            <person name="Malik S.B."/>
            <person name="Maier U.G."/>
            <person name="McRose D."/>
            <person name="Mock T."/>
            <person name="Neilson J.A."/>
            <person name="Onodera N.T."/>
            <person name="Poole A.M."/>
            <person name="Pritham E.J."/>
            <person name="Richards T.A."/>
            <person name="Rocap G."/>
            <person name="Roy S.W."/>
            <person name="Sarai C."/>
            <person name="Schaack S."/>
            <person name="Shirato S."/>
            <person name="Slamovits C.H."/>
            <person name="Spencer D.F."/>
            <person name="Suzuki S."/>
            <person name="Worden A.Z."/>
            <person name="Zauner S."/>
            <person name="Barry K."/>
            <person name="Bell C."/>
            <person name="Bharti A.K."/>
            <person name="Crow J.A."/>
            <person name="Grimwood J."/>
            <person name="Kramer R."/>
            <person name="Lindquist E."/>
            <person name="Lucas S."/>
            <person name="Salamov A."/>
            <person name="McFadden G.I."/>
            <person name="Lane C.E."/>
            <person name="Keeling P.J."/>
            <person name="Gray M.W."/>
            <person name="Grigoriev I.V."/>
            <person name="Archibald J.M."/>
        </authorList>
    </citation>
    <scope>NUCLEOTIDE SEQUENCE</scope>
    <source>
        <strain evidence="9 11">CCMP2712</strain>
    </source>
</reference>
<evidence type="ECO:0000256" key="2">
    <source>
        <dbReference type="ARBA" id="ARBA00005551"/>
    </source>
</evidence>
<feature type="transmembrane region" description="Helical" evidence="7">
    <location>
        <begin position="78"/>
        <end position="100"/>
    </location>
</feature>
<feature type="transmembrane region" description="Helical" evidence="7">
    <location>
        <begin position="328"/>
        <end position="350"/>
    </location>
</feature>
<evidence type="ECO:0000256" key="3">
    <source>
        <dbReference type="ARBA" id="ARBA00022448"/>
    </source>
</evidence>
<dbReference type="InterPro" id="IPR006153">
    <property type="entry name" value="Cation/H_exchanger_TM"/>
</dbReference>
<reference evidence="11" key="2">
    <citation type="submission" date="2012-11" db="EMBL/GenBank/DDBJ databases">
        <authorList>
            <person name="Kuo A."/>
            <person name="Curtis B.A."/>
            <person name="Tanifuji G."/>
            <person name="Burki F."/>
            <person name="Gruber A."/>
            <person name="Irimia M."/>
            <person name="Maruyama S."/>
            <person name="Arias M.C."/>
            <person name="Ball S.G."/>
            <person name="Gile G.H."/>
            <person name="Hirakawa Y."/>
            <person name="Hopkins J.F."/>
            <person name="Rensing S.A."/>
            <person name="Schmutz J."/>
            <person name="Symeonidi A."/>
            <person name="Elias M."/>
            <person name="Eveleigh R.J."/>
            <person name="Herman E.K."/>
            <person name="Klute M.J."/>
            <person name="Nakayama T."/>
            <person name="Obornik M."/>
            <person name="Reyes-Prieto A."/>
            <person name="Armbrust E.V."/>
            <person name="Aves S.J."/>
            <person name="Beiko R.G."/>
            <person name="Coutinho P."/>
            <person name="Dacks J.B."/>
            <person name="Durnford D.G."/>
            <person name="Fast N.M."/>
            <person name="Green B.R."/>
            <person name="Grisdale C."/>
            <person name="Hempe F."/>
            <person name="Henrissat B."/>
            <person name="Hoppner M.P."/>
            <person name="Ishida K.-I."/>
            <person name="Kim E."/>
            <person name="Koreny L."/>
            <person name="Kroth P.G."/>
            <person name="Liu Y."/>
            <person name="Malik S.-B."/>
            <person name="Maier U.G."/>
            <person name="McRose D."/>
            <person name="Mock T."/>
            <person name="Neilson J.A."/>
            <person name="Onodera N.T."/>
            <person name="Poole A.M."/>
            <person name="Pritham E.J."/>
            <person name="Richards T.A."/>
            <person name="Rocap G."/>
            <person name="Roy S.W."/>
            <person name="Sarai C."/>
            <person name="Schaack S."/>
            <person name="Shirato S."/>
            <person name="Slamovits C.H."/>
            <person name="Spencer D.F."/>
            <person name="Suzuki S."/>
            <person name="Worden A.Z."/>
            <person name="Zauner S."/>
            <person name="Barry K."/>
            <person name="Bell C."/>
            <person name="Bharti A.K."/>
            <person name="Crow J.A."/>
            <person name="Grimwood J."/>
            <person name="Kramer R."/>
            <person name="Lindquist E."/>
            <person name="Lucas S."/>
            <person name="Salamov A."/>
            <person name="McFadden G.I."/>
            <person name="Lane C.E."/>
            <person name="Keeling P.J."/>
            <person name="Gray M.W."/>
            <person name="Grigoriev I.V."/>
            <person name="Archibald J.M."/>
        </authorList>
    </citation>
    <scope>NUCLEOTIDE SEQUENCE</scope>
    <source>
        <strain evidence="11">CCMP2712</strain>
    </source>
</reference>
<sequence length="375" mass="40930">MMMLALGALSLIFYRAKHPSIVPCMIVGLVVGGTGLNEKMKLSQDVIVHVQELGMVLVLFFIGSAVDVHAFFKYRKIVIIVGLCMLVMNLGMFCLIGGLGLSHRGITIFVFAVACSIPSQTIIANTLSSDHSELTLHGKILKGVALMLTSLCVLFMTFLQAYLESLQTTSCDASRRYSSDCSSRREVTATASSATEPSTESDAYFYSHIGAEIGKQIGLMFAVGAVIALLSRYALERVFRFFTVDGEMLFIGTVAYNLGTAAICTLIGFSPWVGSFISGLSVSQLTQRMQIESKIDSFKSFSVYIFLFMACINVRVTGDRLADIMGKSFLVSICGIIFTPCFVWLTGFLIGLKARTLFFIGNSLNQACLMQFLDL</sequence>
<organism evidence="9">
    <name type="scientific">Guillardia theta (strain CCMP2712)</name>
    <name type="common">Cryptophyte</name>
    <dbReference type="NCBI Taxonomy" id="905079"/>
    <lineage>
        <taxon>Eukaryota</taxon>
        <taxon>Cryptophyceae</taxon>
        <taxon>Pyrenomonadales</taxon>
        <taxon>Geminigeraceae</taxon>
        <taxon>Guillardia</taxon>
    </lineage>
</organism>
<feature type="transmembrane region" description="Helical" evidence="7">
    <location>
        <begin position="297"/>
        <end position="316"/>
    </location>
</feature>
<dbReference type="AlphaFoldDB" id="L1ITT6"/>
<feature type="transmembrane region" description="Helical" evidence="7">
    <location>
        <begin position="106"/>
        <end position="128"/>
    </location>
</feature>
<evidence type="ECO:0000313" key="9">
    <source>
        <dbReference type="EMBL" id="EKX39653.1"/>
    </source>
</evidence>
<evidence type="ECO:0000256" key="5">
    <source>
        <dbReference type="ARBA" id="ARBA00022989"/>
    </source>
</evidence>
<dbReference type="GO" id="GO:1902600">
    <property type="term" value="P:proton transmembrane transport"/>
    <property type="evidence" value="ECO:0007669"/>
    <property type="project" value="InterPro"/>
</dbReference>
<dbReference type="PANTHER" id="PTHR42751:SF3">
    <property type="entry name" value="SODIUM_GLUTAMATE SYMPORTER"/>
    <property type="match status" value="1"/>
</dbReference>
<dbReference type="GeneID" id="17296462"/>
<feature type="domain" description="Cation/H+ exchanger transmembrane" evidence="8">
    <location>
        <begin position="4"/>
        <end position="366"/>
    </location>
</feature>
<dbReference type="RefSeq" id="XP_005826633.1">
    <property type="nucleotide sequence ID" value="XM_005826576.1"/>
</dbReference>
<evidence type="ECO:0000259" key="8">
    <source>
        <dbReference type="Pfam" id="PF00999"/>
    </source>
</evidence>
<feature type="transmembrane region" description="Helical" evidence="7">
    <location>
        <begin position="48"/>
        <end position="66"/>
    </location>
</feature>
<evidence type="ECO:0000313" key="11">
    <source>
        <dbReference type="Proteomes" id="UP000011087"/>
    </source>
</evidence>
<evidence type="ECO:0000256" key="7">
    <source>
        <dbReference type="SAM" id="Phobius"/>
    </source>
</evidence>
<dbReference type="Proteomes" id="UP000011087">
    <property type="component" value="Unassembled WGS sequence"/>
</dbReference>
<evidence type="ECO:0000256" key="1">
    <source>
        <dbReference type="ARBA" id="ARBA00004141"/>
    </source>
</evidence>
<dbReference type="EMBL" id="JH993037">
    <property type="protein sequence ID" value="EKX39653.1"/>
    <property type="molecule type" value="Genomic_DNA"/>
</dbReference>
<accession>L1ITT6</accession>
<keyword evidence="5 7" id="KW-1133">Transmembrane helix</keyword>
<keyword evidence="4 7" id="KW-0812">Transmembrane</keyword>
<keyword evidence="6 7" id="KW-0472">Membrane</keyword>
<gene>
    <name evidence="9" type="ORF">GUITHDRAFT_114151</name>
</gene>